<dbReference type="OrthoDB" id="1749872at2759"/>
<organism evidence="1 2">
    <name type="scientific">Thalictrum thalictroides</name>
    <name type="common">Rue-anemone</name>
    <name type="synonym">Anemone thalictroides</name>
    <dbReference type="NCBI Taxonomy" id="46969"/>
    <lineage>
        <taxon>Eukaryota</taxon>
        <taxon>Viridiplantae</taxon>
        <taxon>Streptophyta</taxon>
        <taxon>Embryophyta</taxon>
        <taxon>Tracheophyta</taxon>
        <taxon>Spermatophyta</taxon>
        <taxon>Magnoliopsida</taxon>
        <taxon>Ranunculales</taxon>
        <taxon>Ranunculaceae</taxon>
        <taxon>Thalictroideae</taxon>
        <taxon>Thalictrum</taxon>
    </lineage>
</organism>
<dbReference type="Proteomes" id="UP000554482">
    <property type="component" value="Unassembled WGS sequence"/>
</dbReference>
<dbReference type="GO" id="GO:0005634">
    <property type="term" value="C:nucleus"/>
    <property type="evidence" value="ECO:0007669"/>
    <property type="project" value="InterPro"/>
</dbReference>
<keyword evidence="1" id="KW-0808">Transferase</keyword>
<dbReference type="EMBL" id="JABWDY010031462">
    <property type="protein sequence ID" value="KAF5184884.1"/>
    <property type="molecule type" value="Genomic_DNA"/>
</dbReference>
<reference evidence="1 2" key="1">
    <citation type="submission" date="2020-06" db="EMBL/GenBank/DDBJ databases">
        <title>Transcriptomic and genomic resources for Thalictrum thalictroides and T. hernandezii: Facilitating candidate gene discovery in an emerging model plant lineage.</title>
        <authorList>
            <person name="Arias T."/>
            <person name="Riano-Pachon D.M."/>
            <person name="Di Stilio V.S."/>
        </authorList>
    </citation>
    <scope>NUCLEOTIDE SEQUENCE [LARGE SCALE GENOMIC DNA]</scope>
    <source>
        <strain evidence="2">cv. WT478/WT964</strain>
        <tissue evidence="1">Leaves</tissue>
    </source>
</reference>
<dbReference type="GO" id="GO:0032259">
    <property type="term" value="P:methylation"/>
    <property type="evidence" value="ECO:0007669"/>
    <property type="project" value="UniProtKB-KW"/>
</dbReference>
<gene>
    <name evidence="1" type="ORF">FRX31_025530</name>
</gene>
<keyword evidence="2" id="KW-1185">Reference proteome</keyword>
<proteinExistence type="predicted"/>
<dbReference type="GO" id="GO:0008168">
    <property type="term" value="F:methyltransferase activity"/>
    <property type="evidence" value="ECO:0007669"/>
    <property type="project" value="UniProtKB-KW"/>
</dbReference>
<comment type="caution">
    <text evidence="1">The sequence shown here is derived from an EMBL/GenBank/DDBJ whole genome shotgun (WGS) entry which is preliminary data.</text>
</comment>
<protein>
    <submittedName>
        <fullName evidence="1">Lysine-specific demethylase JMJ18</fullName>
    </submittedName>
</protein>
<dbReference type="Pfam" id="PF05965">
    <property type="entry name" value="FYRC"/>
    <property type="match status" value="1"/>
</dbReference>
<dbReference type="PROSITE" id="PS51543">
    <property type="entry name" value="FYRC"/>
    <property type="match status" value="1"/>
</dbReference>
<evidence type="ECO:0000313" key="2">
    <source>
        <dbReference type="Proteomes" id="UP000554482"/>
    </source>
</evidence>
<dbReference type="SMART" id="SM00542">
    <property type="entry name" value="FYRC"/>
    <property type="match status" value="1"/>
</dbReference>
<dbReference type="AlphaFoldDB" id="A0A7J6VIF1"/>
<keyword evidence="1" id="KW-0489">Methyltransferase</keyword>
<feature type="non-terminal residue" evidence="1">
    <location>
        <position position="1"/>
    </location>
</feature>
<dbReference type="InterPro" id="IPR003889">
    <property type="entry name" value="FYrich_C"/>
</dbReference>
<sequence length="166" mass="18945">VKVESCPSEVFIHPSVTRCWDMVRDRLNEEILKQKRLGRLNLPPFQLKGSLDGFEMFGFSSPEIIKGIEAIDPQRVCTEYWKSKPQTYDVHPSLHRNFTDPKLGTKKPFHNQPANMPDEVVLKGLFKKANPGELHSLRNVLSGDKPTLDHGSITRLLDKEIQGRTN</sequence>
<name>A0A7J6VIF1_THATH</name>
<accession>A0A7J6VIF1</accession>
<dbReference type="Gene3D" id="3.30.160.360">
    <property type="match status" value="1"/>
</dbReference>
<evidence type="ECO:0000313" key="1">
    <source>
        <dbReference type="EMBL" id="KAF5184884.1"/>
    </source>
</evidence>